<dbReference type="PANTHER" id="PTHR12313">
    <property type="entry name" value="E3 UBIQUITIN-PROTEIN LIGASE RNF5-RELATED"/>
    <property type="match status" value="1"/>
</dbReference>
<feature type="region of interest" description="Disordered" evidence="7">
    <location>
        <begin position="178"/>
        <end position="201"/>
    </location>
</feature>
<dbReference type="GO" id="GO:0016567">
    <property type="term" value="P:protein ubiquitination"/>
    <property type="evidence" value="ECO:0007669"/>
    <property type="project" value="UniProtKB-UniPathway"/>
</dbReference>
<dbReference type="GO" id="GO:0008270">
    <property type="term" value="F:zinc ion binding"/>
    <property type="evidence" value="ECO:0007669"/>
    <property type="project" value="UniProtKB-KW"/>
</dbReference>
<evidence type="ECO:0000256" key="5">
    <source>
        <dbReference type="PROSITE-ProRule" id="PRU00175"/>
    </source>
</evidence>
<comment type="pathway">
    <text evidence="2 6">Protein modification; protein ubiquitination.</text>
</comment>
<evidence type="ECO:0000256" key="6">
    <source>
        <dbReference type="RuleBase" id="RU369090"/>
    </source>
</evidence>
<dbReference type="GO" id="GO:0006511">
    <property type="term" value="P:ubiquitin-dependent protein catabolic process"/>
    <property type="evidence" value="ECO:0007669"/>
    <property type="project" value="UniProtKB-UniRule"/>
</dbReference>
<gene>
    <name evidence="9" type="ORF">TSUD_280800</name>
</gene>
<evidence type="ECO:0000256" key="7">
    <source>
        <dbReference type="SAM" id="MobiDB-lite"/>
    </source>
</evidence>
<keyword evidence="6" id="KW-0256">Endoplasmic reticulum</keyword>
<dbReference type="OrthoDB" id="6270329at2759"/>
<organism evidence="9 10">
    <name type="scientific">Trifolium subterraneum</name>
    <name type="common">Subterranean clover</name>
    <dbReference type="NCBI Taxonomy" id="3900"/>
    <lineage>
        <taxon>Eukaryota</taxon>
        <taxon>Viridiplantae</taxon>
        <taxon>Streptophyta</taxon>
        <taxon>Embryophyta</taxon>
        <taxon>Tracheophyta</taxon>
        <taxon>Spermatophyta</taxon>
        <taxon>Magnoliopsida</taxon>
        <taxon>eudicotyledons</taxon>
        <taxon>Gunneridae</taxon>
        <taxon>Pentapetalae</taxon>
        <taxon>rosids</taxon>
        <taxon>fabids</taxon>
        <taxon>Fabales</taxon>
        <taxon>Fabaceae</taxon>
        <taxon>Papilionoideae</taxon>
        <taxon>50 kb inversion clade</taxon>
        <taxon>NPAAA clade</taxon>
        <taxon>Hologalegina</taxon>
        <taxon>IRL clade</taxon>
        <taxon>Trifolieae</taxon>
        <taxon>Trifolium</taxon>
    </lineage>
</organism>
<keyword evidence="6" id="KW-0862">Zinc</keyword>
<keyword evidence="3 6" id="KW-0808">Transferase</keyword>
<evidence type="ECO:0000259" key="8">
    <source>
        <dbReference type="PROSITE" id="PS50089"/>
    </source>
</evidence>
<comment type="domain">
    <text evidence="6">The RING-type zinc finger domain is responsible for E3 ligase activity.</text>
</comment>
<keyword evidence="5 6" id="KW-0863">Zinc-finger</keyword>
<evidence type="ECO:0000256" key="4">
    <source>
        <dbReference type="ARBA" id="ARBA00022786"/>
    </source>
</evidence>
<comment type="function">
    <text evidence="6">E3 ubiquitin-protein ligase.</text>
</comment>
<dbReference type="EMBL" id="DF974206">
    <property type="protein sequence ID" value="GAU46381.1"/>
    <property type="molecule type" value="Genomic_DNA"/>
</dbReference>
<reference evidence="10" key="1">
    <citation type="journal article" date="2017" name="Front. Plant Sci.">
        <title>Climate Clever Clovers: New Paradigm to Reduce the Environmental Footprint of Ruminants by Breeding Low Methanogenic Forages Utilizing Haplotype Variation.</title>
        <authorList>
            <person name="Kaur P."/>
            <person name="Appels R."/>
            <person name="Bayer P.E."/>
            <person name="Keeble-Gagnere G."/>
            <person name="Wang J."/>
            <person name="Hirakawa H."/>
            <person name="Shirasawa K."/>
            <person name="Vercoe P."/>
            <person name="Stefanova K."/>
            <person name="Durmic Z."/>
            <person name="Nichols P."/>
            <person name="Revell C."/>
            <person name="Isobe S.N."/>
            <person name="Edwards D."/>
            <person name="Erskine W."/>
        </authorList>
    </citation>
    <scope>NUCLEOTIDE SEQUENCE [LARGE SCALE GENOMIC DNA]</scope>
    <source>
        <strain evidence="10">cv. Daliak</strain>
    </source>
</reference>
<dbReference type="SUPFAM" id="SSF57850">
    <property type="entry name" value="RING/U-box"/>
    <property type="match status" value="1"/>
</dbReference>
<dbReference type="InterPro" id="IPR013083">
    <property type="entry name" value="Znf_RING/FYVE/PHD"/>
</dbReference>
<dbReference type="SMART" id="SM00184">
    <property type="entry name" value="RING"/>
    <property type="match status" value="1"/>
</dbReference>
<evidence type="ECO:0000256" key="1">
    <source>
        <dbReference type="ARBA" id="ARBA00000900"/>
    </source>
</evidence>
<feature type="domain" description="RING-type" evidence="8">
    <location>
        <begin position="109"/>
        <end position="149"/>
    </location>
</feature>
<dbReference type="PROSITE" id="PS50089">
    <property type="entry name" value="ZF_RING_2"/>
    <property type="match status" value="1"/>
</dbReference>
<dbReference type="Proteomes" id="UP000242715">
    <property type="component" value="Unassembled WGS sequence"/>
</dbReference>
<proteinExistence type="predicted"/>
<keyword evidence="6" id="KW-0479">Metal-binding</keyword>
<accession>A0A2Z6NQP5</accession>
<keyword evidence="10" id="KW-1185">Reference proteome</keyword>
<keyword evidence="4 6" id="KW-0833">Ubl conjugation pathway</keyword>
<dbReference type="AlphaFoldDB" id="A0A2Z6NQP5"/>
<dbReference type="UniPathway" id="UPA00143"/>
<dbReference type="Gene3D" id="3.30.40.10">
    <property type="entry name" value="Zinc/RING finger domain, C3HC4 (zinc finger)"/>
    <property type="match status" value="1"/>
</dbReference>
<dbReference type="GO" id="GO:0061630">
    <property type="term" value="F:ubiquitin protein ligase activity"/>
    <property type="evidence" value="ECO:0007669"/>
    <property type="project" value="UniProtKB-UniRule"/>
</dbReference>
<sequence>MELDLNEKPVDRIEEQLKRIEAIFKAKQTQKRQKCYTPIQITNFAGELLTKADNVQDDESKVTKEEVEGGTSECEKTRKRKASCLVAKALGMETSTDGVAGRTRNFFDCNICLEMANDAVLTCCGHLFCWECFYELPYAYSNAKECPVCAGEVVDTDVIPVYGNGRVDDSGQFELKESDLSVPSRPHAPRVESTRQRRRRRTITSTNHDLSLFGNFGGLEEPDPLQLPIISND</sequence>
<dbReference type="Pfam" id="PF14634">
    <property type="entry name" value="zf-RING_5"/>
    <property type="match status" value="1"/>
</dbReference>
<protein>
    <recommendedName>
        <fullName evidence="6">E3 ubiquitin-protein ligase RMA</fullName>
        <ecNumber evidence="6">2.3.2.27</ecNumber>
    </recommendedName>
    <alternativeName>
        <fullName evidence="6">Protein RING membrane-anchor</fullName>
    </alternativeName>
    <alternativeName>
        <fullName evidence="6">RING-type E3 ubiquitin transferase RMA</fullName>
    </alternativeName>
</protein>
<comment type="catalytic activity">
    <reaction evidence="1 6">
        <text>S-ubiquitinyl-[E2 ubiquitin-conjugating enzyme]-L-cysteine + [acceptor protein]-L-lysine = [E2 ubiquitin-conjugating enzyme]-L-cysteine + N(6)-ubiquitinyl-[acceptor protein]-L-lysine.</text>
        <dbReference type="EC" id="2.3.2.27"/>
    </reaction>
</comment>
<evidence type="ECO:0000313" key="10">
    <source>
        <dbReference type="Proteomes" id="UP000242715"/>
    </source>
</evidence>
<evidence type="ECO:0000256" key="2">
    <source>
        <dbReference type="ARBA" id="ARBA00004906"/>
    </source>
</evidence>
<dbReference type="InterPro" id="IPR001841">
    <property type="entry name" value="Znf_RING"/>
</dbReference>
<dbReference type="EC" id="2.3.2.27" evidence="6"/>
<evidence type="ECO:0000256" key="3">
    <source>
        <dbReference type="ARBA" id="ARBA00022679"/>
    </source>
</evidence>
<evidence type="ECO:0000313" key="9">
    <source>
        <dbReference type="EMBL" id="GAU46381.1"/>
    </source>
</evidence>
<dbReference type="GO" id="GO:0005789">
    <property type="term" value="C:endoplasmic reticulum membrane"/>
    <property type="evidence" value="ECO:0007669"/>
    <property type="project" value="UniProtKB-SubCell"/>
</dbReference>
<dbReference type="InterPro" id="IPR045103">
    <property type="entry name" value="RNF5/RNF185-like"/>
</dbReference>
<comment type="subcellular location">
    <subcellularLocation>
        <location evidence="6">Endoplasmic reticulum membrane</location>
        <topology evidence="6">Single-pass type IV membrane protein</topology>
    </subcellularLocation>
</comment>
<name>A0A2Z6NQP5_TRISU</name>